<dbReference type="InterPro" id="IPR027417">
    <property type="entry name" value="P-loop_NTPase"/>
</dbReference>
<reference evidence="1 2" key="1">
    <citation type="submission" date="2019-08" db="EMBL/GenBank/DDBJ databases">
        <title>In-depth cultivation of the pig gut microbiome towards novel bacterial diversity and tailored functional studies.</title>
        <authorList>
            <person name="Wylensek D."/>
            <person name="Hitch T.C.A."/>
            <person name="Clavel T."/>
        </authorList>
    </citation>
    <scope>NUCLEOTIDE SEQUENCE [LARGE SCALE GENOMIC DNA]</scope>
    <source>
        <strain evidence="1 2">LKV-178-WT-2A</strain>
    </source>
</reference>
<keyword evidence="1" id="KW-0808">Transferase</keyword>
<sequence>MNLNDQYIITINRQFGTGGHEIGAELARRLNVKLIDKQILKAVAQKFNLTEEEAVSLEKKRPSWWEDFTKFYQNFVSISEYTPTTTDITSRQLFYAQAKAMREVAEQESCVIVGRCGFHVFKDHPNKLSIFLHAPMPQRVERIMKLYHVDERKARILIEDNDYTRELYTKTYTGCERYDARNYNLCLDVGGYGVNGAVDFLLSFIGHH</sequence>
<comment type="caution">
    <text evidence="1">The sequence shown here is derived from an EMBL/GenBank/DDBJ whole genome shotgun (WGS) entry which is preliminary data.</text>
</comment>
<organism evidence="1 2">
    <name type="scientific">Hallella mizrahii</name>
    <dbReference type="NCBI Taxonomy" id="2606637"/>
    <lineage>
        <taxon>Bacteria</taxon>
        <taxon>Pseudomonadati</taxon>
        <taxon>Bacteroidota</taxon>
        <taxon>Bacteroidia</taxon>
        <taxon>Bacteroidales</taxon>
        <taxon>Prevotellaceae</taxon>
        <taxon>Hallella</taxon>
    </lineage>
</organism>
<dbReference type="GO" id="GO:0016301">
    <property type="term" value="F:kinase activity"/>
    <property type="evidence" value="ECO:0007669"/>
    <property type="project" value="UniProtKB-KW"/>
</dbReference>
<proteinExistence type="predicted"/>
<protein>
    <submittedName>
        <fullName evidence="1">Cytidylate kinase-like family protein</fullName>
    </submittedName>
</protein>
<evidence type="ECO:0000313" key="1">
    <source>
        <dbReference type="EMBL" id="MST83733.1"/>
    </source>
</evidence>
<dbReference type="Pfam" id="PF13189">
    <property type="entry name" value="Cytidylate_kin2"/>
    <property type="match status" value="1"/>
</dbReference>
<name>A0A7K0KCS3_9BACT</name>
<dbReference type="Gene3D" id="3.40.50.300">
    <property type="entry name" value="P-loop containing nucleotide triphosphate hydrolases"/>
    <property type="match status" value="1"/>
</dbReference>
<keyword evidence="2" id="KW-1185">Reference proteome</keyword>
<dbReference type="Proteomes" id="UP000438914">
    <property type="component" value="Unassembled WGS sequence"/>
</dbReference>
<dbReference type="RefSeq" id="WP_154533318.1">
    <property type="nucleotide sequence ID" value="NZ_VUNG01000005.1"/>
</dbReference>
<dbReference type="EMBL" id="VUNG01000005">
    <property type="protein sequence ID" value="MST83733.1"/>
    <property type="molecule type" value="Genomic_DNA"/>
</dbReference>
<accession>A0A7K0KCS3</accession>
<evidence type="ECO:0000313" key="2">
    <source>
        <dbReference type="Proteomes" id="UP000438914"/>
    </source>
</evidence>
<gene>
    <name evidence="1" type="ORF">FYJ73_03420</name>
</gene>
<dbReference type="SUPFAM" id="SSF52540">
    <property type="entry name" value="P-loop containing nucleoside triphosphate hydrolases"/>
    <property type="match status" value="1"/>
</dbReference>
<dbReference type="AlphaFoldDB" id="A0A7K0KCS3"/>
<keyword evidence="1" id="KW-0418">Kinase</keyword>